<name>A0A5D3C489_CUCMM</name>
<evidence type="ECO:0000313" key="2">
    <source>
        <dbReference type="Proteomes" id="UP000321947"/>
    </source>
</evidence>
<dbReference type="EMBL" id="SSTD01013933">
    <property type="protein sequence ID" value="TYK05189.1"/>
    <property type="molecule type" value="Genomic_DNA"/>
</dbReference>
<reference evidence="1 2" key="1">
    <citation type="submission" date="2019-08" db="EMBL/GenBank/DDBJ databases">
        <title>Draft genome sequences of two oriental melons (Cucumis melo L. var makuwa).</title>
        <authorList>
            <person name="Kwon S.-Y."/>
        </authorList>
    </citation>
    <scope>NUCLEOTIDE SEQUENCE [LARGE SCALE GENOMIC DNA]</scope>
    <source>
        <strain evidence="2">cv. Chang Bougi</strain>
        <tissue evidence="1">Leaf</tissue>
    </source>
</reference>
<proteinExistence type="predicted"/>
<organism evidence="1 2">
    <name type="scientific">Cucumis melo var. makuwa</name>
    <name type="common">Oriental melon</name>
    <dbReference type="NCBI Taxonomy" id="1194695"/>
    <lineage>
        <taxon>Eukaryota</taxon>
        <taxon>Viridiplantae</taxon>
        <taxon>Streptophyta</taxon>
        <taxon>Embryophyta</taxon>
        <taxon>Tracheophyta</taxon>
        <taxon>Spermatophyta</taxon>
        <taxon>Magnoliopsida</taxon>
        <taxon>eudicotyledons</taxon>
        <taxon>Gunneridae</taxon>
        <taxon>Pentapetalae</taxon>
        <taxon>rosids</taxon>
        <taxon>fabids</taxon>
        <taxon>Cucurbitales</taxon>
        <taxon>Cucurbitaceae</taxon>
        <taxon>Benincaseae</taxon>
        <taxon>Cucumis</taxon>
    </lineage>
</organism>
<gene>
    <name evidence="1" type="ORF">E5676_scaffold1415G00620</name>
</gene>
<evidence type="ECO:0000313" key="1">
    <source>
        <dbReference type="EMBL" id="TYK05189.1"/>
    </source>
</evidence>
<comment type="caution">
    <text evidence="1">The sequence shown here is derived from an EMBL/GenBank/DDBJ whole genome shotgun (WGS) entry which is preliminary data.</text>
</comment>
<sequence length="117" mass="12937">MYGGRRQQGRTATRATAIRHSSKAIHFRFVANTRELAAVLSSEAASSVAASRSCLTWNTHPPHHRHVTGSGCPVSRKVLEIWRNIYWMGEEAAVLATVTNEPLGEENASSTELKRDH</sequence>
<dbReference type="AlphaFoldDB" id="A0A5D3C489"/>
<dbReference type="Proteomes" id="UP000321947">
    <property type="component" value="Unassembled WGS sequence"/>
</dbReference>
<accession>A0A5D3C489</accession>
<protein>
    <submittedName>
        <fullName evidence="1">F-box protein</fullName>
    </submittedName>
</protein>